<accession>A0ACC0HY73</accession>
<name>A0ACC0HY73_9ERIC</name>
<protein>
    <submittedName>
        <fullName evidence="1">Glutathione gamma-glutamylcysteinyltransferase 1</fullName>
    </submittedName>
</protein>
<organism evidence="1 2">
    <name type="scientific">Camellia lanceoleosa</name>
    <dbReference type="NCBI Taxonomy" id="1840588"/>
    <lineage>
        <taxon>Eukaryota</taxon>
        <taxon>Viridiplantae</taxon>
        <taxon>Streptophyta</taxon>
        <taxon>Embryophyta</taxon>
        <taxon>Tracheophyta</taxon>
        <taxon>Spermatophyta</taxon>
        <taxon>Magnoliopsida</taxon>
        <taxon>eudicotyledons</taxon>
        <taxon>Gunneridae</taxon>
        <taxon>Pentapetalae</taxon>
        <taxon>asterids</taxon>
        <taxon>Ericales</taxon>
        <taxon>Theaceae</taxon>
        <taxon>Camellia</taxon>
    </lineage>
</organism>
<keyword evidence="2" id="KW-1185">Reference proteome</keyword>
<proteinExistence type="predicted"/>
<gene>
    <name evidence="1" type="ORF">LOK49_LG04G02800</name>
</gene>
<reference evidence="1 2" key="1">
    <citation type="journal article" date="2022" name="Plant J.">
        <title>Chromosome-level genome of Camellia lanceoleosa provides a valuable resource for understanding genome evolution and self-incompatibility.</title>
        <authorList>
            <person name="Gong W."/>
            <person name="Xiao S."/>
            <person name="Wang L."/>
            <person name="Liao Z."/>
            <person name="Chang Y."/>
            <person name="Mo W."/>
            <person name="Hu G."/>
            <person name="Li W."/>
            <person name="Zhao G."/>
            <person name="Zhu H."/>
            <person name="Hu X."/>
            <person name="Ji K."/>
            <person name="Xiang X."/>
            <person name="Song Q."/>
            <person name="Yuan D."/>
            <person name="Jin S."/>
            <person name="Zhang L."/>
        </authorList>
    </citation>
    <scope>NUCLEOTIDE SEQUENCE [LARGE SCALE GENOMIC DNA]</scope>
    <source>
        <strain evidence="1">SQ_2022a</strain>
    </source>
</reference>
<comment type="caution">
    <text evidence="1">The sequence shown here is derived from an EMBL/GenBank/DDBJ whole genome shotgun (WGS) entry which is preliminary data.</text>
</comment>
<dbReference type="EMBL" id="CM045759">
    <property type="protein sequence ID" value="KAI8018438.1"/>
    <property type="molecule type" value="Genomic_DNA"/>
</dbReference>
<sequence>MLGKPLNDVKDIKNVLSVILSSIPSDFGEFIKWVAEVRRREEDGGQSLSQEEKGRLAVKEETKVDNLPDIAARVCCQGAVFFVRVLLSGSSNGFCCRETCVNCFKVNGESTVVDYCWSHDLGCGGSTCCLSSKP</sequence>
<dbReference type="Proteomes" id="UP001060215">
    <property type="component" value="Chromosome 2"/>
</dbReference>
<evidence type="ECO:0000313" key="1">
    <source>
        <dbReference type="EMBL" id="KAI8018438.1"/>
    </source>
</evidence>
<evidence type="ECO:0000313" key="2">
    <source>
        <dbReference type="Proteomes" id="UP001060215"/>
    </source>
</evidence>